<evidence type="ECO:0000313" key="17">
    <source>
        <dbReference type="Proteomes" id="UP000317265"/>
    </source>
</evidence>
<evidence type="ECO:0000256" key="2">
    <source>
        <dbReference type="ARBA" id="ARBA00006103"/>
    </source>
</evidence>
<dbReference type="GO" id="GO:0005886">
    <property type="term" value="C:plasma membrane"/>
    <property type="evidence" value="ECO:0007669"/>
    <property type="project" value="UniProtKB-SubCell"/>
</dbReference>
<evidence type="ECO:0000256" key="11">
    <source>
        <dbReference type="ARBA" id="ARBA00031868"/>
    </source>
</evidence>
<dbReference type="HAMAP" id="MF_00751">
    <property type="entry name" value="SecG"/>
    <property type="match status" value="1"/>
</dbReference>
<evidence type="ECO:0000256" key="10">
    <source>
        <dbReference type="ARBA" id="ARBA00023136"/>
    </source>
</evidence>
<accession>A0A520KGG0</accession>
<comment type="function">
    <text evidence="12">Involved in protein export. The function of the beta subunit is unknown, but it may be involved in stabilization of the trimeric complex.</text>
</comment>
<evidence type="ECO:0000256" key="9">
    <source>
        <dbReference type="ARBA" id="ARBA00023010"/>
    </source>
</evidence>
<comment type="similarity">
    <text evidence="2 12">Belongs to the SEC61-beta family.</text>
</comment>
<dbReference type="EMBL" id="RXIH01000018">
    <property type="protein sequence ID" value="RZN56725.1"/>
    <property type="molecule type" value="Genomic_DNA"/>
</dbReference>
<protein>
    <recommendedName>
        <fullName evidence="3 12">Preprotein translocase subunit SecG</fullName>
    </recommendedName>
    <alternativeName>
        <fullName evidence="11 12">Protein transport protein Sec61 subunit beta homolog</fullName>
    </alternativeName>
</protein>
<evidence type="ECO:0000256" key="12">
    <source>
        <dbReference type="HAMAP-Rule" id="MF_00751"/>
    </source>
</evidence>
<sequence length="56" mass="6260">MPKKERKREGPMPVTGAGLIRFFEEEIHGVKVKPVYVIISCMILITSVILAHLLLG</sequence>
<gene>
    <name evidence="12" type="primary">secG</name>
    <name evidence="15" type="ORF">DSO09_06520</name>
    <name evidence="14" type="ORF">EF809_02210</name>
</gene>
<evidence type="ECO:0000256" key="5">
    <source>
        <dbReference type="ARBA" id="ARBA00022475"/>
    </source>
</evidence>
<evidence type="ECO:0000256" key="7">
    <source>
        <dbReference type="ARBA" id="ARBA00022927"/>
    </source>
</evidence>
<dbReference type="Proteomes" id="UP000316080">
    <property type="component" value="Unassembled WGS sequence"/>
</dbReference>
<keyword evidence="10 12" id="KW-0472">Membrane</keyword>
<keyword evidence="5 12" id="KW-1003">Cell membrane</keyword>
<evidence type="ECO:0000313" key="15">
    <source>
        <dbReference type="EMBL" id="TDA37658.1"/>
    </source>
</evidence>
<evidence type="ECO:0000256" key="13">
    <source>
        <dbReference type="SAM" id="Phobius"/>
    </source>
</evidence>
<reference evidence="14 16" key="2">
    <citation type="journal article" date="2019" name="Nat. Microbiol.">
        <title>Wide diversity of methane and short-chain alkane metabolisms in uncultured archaea.</title>
        <authorList>
            <person name="Borrel G."/>
            <person name="Adam P.S."/>
            <person name="McKay L.J."/>
            <person name="Chen L.X."/>
            <person name="Sierra-Garcia I.N."/>
            <person name="Sieber C.M."/>
            <person name="Letourneur Q."/>
            <person name="Ghozlane A."/>
            <person name="Andersen G.L."/>
            <person name="Li W.J."/>
            <person name="Hallam S.J."/>
            <person name="Muyzer G."/>
            <person name="de Oliveira V.M."/>
            <person name="Inskeep W.P."/>
            <person name="Banfield J.F."/>
            <person name="Gribaldo S."/>
        </authorList>
    </citation>
    <scope>NUCLEOTIDE SEQUENCE [LARGE SCALE GENOMIC DNA]</scope>
    <source>
        <strain evidence="14">Verst-YHS</strain>
    </source>
</reference>
<keyword evidence="8 12" id="KW-1133">Transmembrane helix</keyword>
<keyword evidence="4 12" id="KW-0813">Transport</keyword>
<feature type="transmembrane region" description="Helical" evidence="13">
    <location>
        <begin position="35"/>
        <end position="55"/>
    </location>
</feature>
<proteinExistence type="inferred from homology"/>
<evidence type="ECO:0000256" key="4">
    <source>
        <dbReference type="ARBA" id="ARBA00022448"/>
    </source>
</evidence>
<organism evidence="14 16">
    <name type="scientific">Thermoproteota archaeon</name>
    <dbReference type="NCBI Taxonomy" id="2056631"/>
    <lineage>
        <taxon>Archaea</taxon>
        <taxon>Thermoproteota</taxon>
    </lineage>
</organism>
<evidence type="ECO:0000313" key="16">
    <source>
        <dbReference type="Proteomes" id="UP000316080"/>
    </source>
</evidence>
<evidence type="ECO:0000313" key="14">
    <source>
        <dbReference type="EMBL" id="RZN56725.1"/>
    </source>
</evidence>
<dbReference type="GO" id="GO:0015031">
    <property type="term" value="P:protein transport"/>
    <property type="evidence" value="ECO:0007669"/>
    <property type="project" value="UniProtKB-UniRule"/>
</dbReference>
<dbReference type="NCBIfam" id="NF002318">
    <property type="entry name" value="PRK01253.1"/>
    <property type="match status" value="1"/>
</dbReference>
<evidence type="ECO:0000256" key="6">
    <source>
        <dbReference type="ARBA" id="ARBA00022692"/>
    </source>
</evidence>
<evidence type="ECO:0000256" key="3">
    <source>
        <dbReference type="ARBA" id="ARBA00014522"/>
    </source>
</evidence>
<dbReference type="AlphaFoldDB" id="A0A520KGG0"/>
<dbReference type="InterPro" id="IPR023531">
    <property type="entry name" value="Preprot_translocase_SecG"/>
</dbReference>
<dbReference type="Pfam" id="PF03911">
    <property type="entry name" value="Sec61_beta"/>
    <property type="match status" value="1"/>
</dbReference>
<feature type="topological domain" description="Cytoplasmic" evidence="12">
    <location>
        <begin position="1"/>
        <end position="33"/>
    </location>
</feature>
<evidence type="ECO:0000256" key="1">
    <source>
        <dbReference type="ARBA" id="ARBA00004162"/>
    </source>
</evidence>
<name>A0A520KGG0_9CREN</name>
<comment type="subunit">
    <text evidence="12">Component of the protein translocase complex. Heterotrimer consisting of alpha (SecY), beta (SecG) and gamma (SecE) subunits. Can form oligomers of the heterotrimer.</text>
</comment>
<comment type="subcellular location">
    <subcellularLocation>
        <location evidence="1 12">Cell membrane</location>
        <topology evidence="1 12">Single-pass membrane protein</topology>
    </subcellularLocation>
</comment>
<keyword evidence="6 12" id="KW-0812">Transmembrane</keyword>
<evidence type="ECO:0000256" key="8">
    <source>
        <dbReference type="ARBA" id="ARBA00022989"/>
    </source>
</evidence>
<dbReference type="InterPro" id="IPR016482">
    <property type="entry name" value="SecG/Sec61-beta/Sbh"/>
</dbReference>
<dbReference type="EMBL" id="QNVI01000066">
    <property type="protein sequence ID" value="TDA37658.1"/>
    <property type="molecule type" value="Genomic_DNA"/>
</dbReference>
<comment type="caution">
    <text evidence="14">The sequence shown here is derived from an EMBL/GenBank/DDBJ whole genome shotgun (WGS) entry which is preliminary data.</text>
</comment>
<keyword evidence="9 12" id="KW-0811">Translocation</keyword>
<dbReference type="Proteomes" id="UP000317265">
    <property type="component" value="Unassembled WGS sequence"/>
</dbReference>
<keyword evidence="7 12" id="KW-0653">Protein transport</keyword>
<reference evidence="15 17" key="1">
    <citation type="journal article" date="2019" name="Nat. Microbiol.">
        <title>Expanding anaerobic alkane metabolism in the domain of Archaea.</title>
        <authorList>
            <person name="Wang Y."/>
            <person name="Wegener G."/>
            <person name="Hou J."/>
            <person name="Wang F."/>
            <person name="Xiao X."/>
        </authorList>
    </citation>
    <scope>NUCLEOTIDE SEQUENCE [LARGE SCALE GENOMIC DNA]</scope>
    <source>
        <strain evidence="15">WYZ-LMO11</strain>
    </source>
</reference>